<proteinExistence type="predicted"/>
<feature type="domain" description="AntA/AntB antirepressor" evidence="1">
    <location>
        <begin position="32"/>
        <end position="97"/>
    </location>
</feature>
<reference evidence="2" key="1">
    <citation type="submission" date="2019-08" db="EMBL/GenBank/DDBJ databases">
        <authorList>
            <person name="Kucharzyk K."/>
            <person name="Murdoch R.W."/>
            <person name="Higgins S."/>
            <person name="Loffler F."/>
        </authorList>
    </citation>
    <scope>NUCLEOTIDE SEQUENCE</scope>
</reference>
<accession>A0A645GSD6</accession>
<gene>
    <name evidence="2" type="ORF">SDC9_176174</name>
</gene>
<evidence type="ECO:0000313" key="2">
    <source>
        <dbReference type="EMBL" id="MPN28729.1"/>
    </source>
</evidence>
<protein>
    <recommendedName>
        <fullName evidence="1">AntA/AntB antirepressor domain-containing protein</fullName>
    </recommendedName>
</protein>
<dbReference type="EMBL" id="VSSQ01079113">
    <property type="protein sequence ID" value="MPN28729.1"/>
    <property type="molecule type" value="Genomic_DNA"/>
</dbReference>
<name>A0A645GSD6_9ZZZZ</name>
<dbReference type="Pfam" id="PF08346">
    <property type="entry name" value="AntA"/>
    <property type="match status" value="1"/>
</dbReference>
<dbReference type="AlphaFoldDB" id="A0A645GSD6"/>
<organism evidence="2">
    <name type="scientific">bioreactor metagenome</name>
    <dbReference type="NCBI Taxonomy" id="1076179"/>
    <lineage>
        <taxon>unclassified sequences</taxon>
        <taxon>metagenomes</taxon>
        <taxon>ecological metagenomes</taxon>
    </lineage>
</organism>
<evidence type="ECO:0000259" key="1">
    <source>
        <dbReference type="Pfam" id="PF08346"/>
    </source>
</evidence>
<comment type="caution">
    <text evidence="2">The sequence shown here is derived from an EMBL/GenBank/DDBJ whole genome shotgun (WGS) entry which is preliminary data.</text>
</comment>
<dbReference type="InterPro" id="IPR013557">
    <property type="entry name" value="AntA/B_antirep"/>
</dbReference>
<sequence length="174" mass="20021">MVLNTDAQLEQPGNISMDALIRITYSGNKPTVSGRELHKALQVATRYNDWFARIRVLGFVEGKDFYTVSHNNTGGRPSIDHEITIAMAKELCMLQRSAMGRKFRRYFLECEQNWESPDQLIQRAIAIAKARRAEANRLNMAEHGLPQELLALVENREPHSDFDHTYEDFLKETL</sequence>